<dbReference type="OrthoDB" id="9779128at2"/>
<accession>A0A0S4LIK6</accession>
<dbReference type="Pfam" id="PF03330">
    <property type="entry name" value="DPBB_1"/>
    <property type="match status" value="1"/>
</dbReference>
<evidence type="ECO:0000313" key="6">
    <source>
        <dbReference type="EMBL" id="CUS36400.1"/>
    </source>
</evidence>
<dbReference type="Proteomes" id="UP000198736">
    <property type="component" value="Unassembled WGS sequence"/>
</dbReference>
<dbReference type="Gene3D" id="2.40.40.10">
    <property type="entry name" value="RlpA-like domain"/>
    <property type="match status" value="1"/>
</dbReference>
<dbReference type="InterPro" id="IPR034718">
    <property type="entry name" value="RlpA"/>
</dbReference>
<dbReference type="RefSeq" id="WP_090897985.1">
    <property type="nucleotide sequence ID" value="NZ_CZPZ01000016.1"/>
</dbReference>
<comment type="function">
    <text evidence="3">Lytic transglycosylase with a strong preference for naked glycan strands that lack stem peptides.</text>
</comment>
<dbReference type="AlphaFoldDB" id="A0A0S4LIK6"/>
<dbReference type="EMBL" id="CZPZ01000016">
    <property type="protein sequence ID" value="CUS36400.1"/>
    <property type="molecule type" value="Genomic_DNA"/>
</dbReference>
<organism evidence="6 7">
    <name type="scientific">Candidatus Nitrospira nitrificans</name>
    <dbReference type="NCBI Taxonomy" id="1742973"/>
    <lineage>
        <taxon>Bacteria</taxon>
        <taxon>Pseudomonadati</taxon>
        <taxon>Nitrospirota</taxon>
        <taxon>Nitrospiria</taxon>
        <taxon>Nitrospirales</taxon>
        <taxon>Nitrospiraceae</taxon>
        <taxon>Nitrospira</taxon>
    </lineage>
</organism>
<evidence type="ECO:0000313" key="7">
    <source>
        <dbReference type="Proteomes" id="UP000198736"/>
    </source>
</evidence>
<keyword evidence="7" id="KW-1185">Reference proteome</keyword>
<gene>
    <name evidence="3" type="primary">rlpA</name>
    <name evidence="6" type="ORF">COMA2_230014</name>
</gene>
<proteinExistence type="inferred from homology"/>
<dbReference type="GO" id="GO:0008932">
    <property type="term" value="F:lytic endotransglycosylase activity"/>
    <property type="evidence" value="ECO:0007669"/>
    <property type="project" value="UniProtKB-UniRule"/>
</dbReference>
<dbReference type="PANTHER" id="PTHR34183">
    <property type="entry name" value="ENDOLYTIC PEPTIDOGLYCAN TRANSGLYCOSYLASE RLPA"/>
    <property type="match status" value="1"/>
</dbReference>
<dbReference type="InterPro" id="IPR036908">
    <property type="entry name" value="RlpA-like_sf"/>
</dbReference>
<comment type="similarity">
    <text evidence="3 4">Belongs to the RlpA family.</text>
</comment>
<dbReference type="PANTHER" id="PTHR34183:SF1">
    <property type="entry name" value="ENDOLYTIC PEPTIDOGLYCAN TRANSGLYCOSYLASE RLPA"/>
    <property type="match status" value="1"/>
</dbReference>
<evidence type="ECO:0000256" key="1">
    <source>
        <dbReference type="ARBA" id="ARBA00023239"/>
    </source>
</evidence>
<dbReference type="SUPFAM" id="SSF50685">
    <property type="entry name" value="Barwin-like endoglucanases"/>
    <property type="match status" value="1"/>
</dbReference>
<dbReference type="InterPro" id="IPR009009">
    <property type="entry name" value="RlpA-like_DPBB"/>
</dbReference>
<name>A0A0S4LIK6_9BACT</name>
<dbReference type="CDD" id="cd22268">
    <property type="entry name" value="DPBB_RlpA-like"/>
    <property type="match status" value="1"/>
</dbReference>
<evidence type="ECO:0000256" key="4">
    <source>
        <dbReference type="RuleBase" id="RU003495"/>
    </source>
</evidence>
<evidence type="ECO:0000256" key="2">
    <source>
        <dbReference type="ARBA" id="ARBA00023316"/>
    </source>
</evidence>
<dbReference type="GO" id="GO:0000270">
    <property type="term" value="P:peptidoglycan metabolic process"/>
    <property type="evidence" value="ECO:0007669"/>
    <property type="project" value="UniProtKB-UniRule"/>
</dbReference>
<keyword evidence="1 3" id="KW-0456">Lyase</keyword>
<dbReference type="EC" id="4.2.2.-" evidence="3"/>
<reference evidence="7" key="1">
    <citation type="submission" date="2015-10" db="EMBL/GenBank/DDBJ databases">
        <authorList>
            <person name="Luecker S."/>
            <person name="Luecker S."/>
        </authorList>
    </citation>
    <scope>NUCLEOTIDE SEQUENCE [LARGE SCALE GENOMIC DNA]</scope>
</reference>
<dbReference type="STRING" id="1742973.COMA2_230014"/>
<sequence>MHTELHQSRLSSSSTSFAVILCLSLGACSWVPKGDMQLDVGIKDRGVASWYGEQFHGRQAANGELFDMEALTAAHRTMPLGSVVRVVNLTNGKHLYVRITDRGPYEKGRILDLSHGAAVQLGMTHEGVAYVQVEIVGERRPELMLLSEQFSDRAASLLADARPWTDRASHGMAHPARNFLGDLWIARRNRWALAVLAVTHPAGTPVASLVLN</sequence>
<evidence type="ECO:0000256" key="3">
    <source>
        <dbReference type="HAMAP-Rule" id="MF_02071"/>
    </source>
</evidence>
<dbReference type="InterPro" id="IPR012997">
    <property type="entry name" value="RplA"/>
</dbReference>
<dbReference type="GO" id="GO:0071555">
    <property type="term" value="P:cell wall organization"/>
    <property type="evidence" value="ECO:0007669"/>
    <property type="project" value="UniProtKB-KW"/>
</dbReference>
<dbReference type="NCBIfam" id="TIGR00413">
    <property type="entry name" value="rlpA"/>
    <property type="match status" value="1"/>
</dbReference>
<dbReference type="HAMAP" id="MF_02071">
    <property type="entry name" value="RlpA"/>
    <property type="match status" value="1"/>
</dbReference>
<keyword evidence="2 3" id="KW-0961">Cell wall biogenesis/degradation</keyword>
<protein>
    <recommendedName>
        <fullName evidence="3">Probable endolytic peptidoglycan transglycosylase RlpA</fullName>
        <ecNumber evidence="3">4.2.2.-</ecNumber>
    </recommendedName>
</protein>
<feature type="domain" description="RlpA-like protein double-psi beta-barrel" evidence="5">
    <location>
        <begin position="45"/>
        <end position="133"/>
    </location>
</feature>
<evidence type="ECO:0000259" key="5">
    <source>
        <dbReference type="Pfam" id="PF03330"/>
    </source>
</evidence>